<dbReference type="Proteomes" id="UP000007879">
    <property type="component" value="Unassembled WGS sequence"/>
</dbReference>
<dbReference type="EnsemblMetazoa" id="Aqu2.1.40027_001">
    <property type="protein sequence ID" value="Aqu2.1.40027_001"/>
    <property type="gene ID" value="Aqu2.1.40027"/>
</dbReference>
<evidence type="ECO:0000256" key="1">
    <source>
        <dbReference type="SAM" id="MobiDB-lite"/>
    </source>
</evidence>
<reference evidence="4" key="1">
    <citation type="journal article" date="2010" name="Nature">
        <title>The Amphimedon queenslandica genome and the evolution of animal complexity.</title>
        <authorList>
            <person name="Srivastava M."/>
            <person name="Simakov O."/>
            <person name="Chapman J."/>
            <person name="Fahey B."/>
            <person name="Gauthier M.E."/>
            <person name="Mitros T."/>
            <person name="Richards G.S."/>
            <person name="Conaco C."/>
            <person name="Dacre M."/>
            <person name="Hellsten U."/>
            <person name="Larroux C."/>
            <person name="Putnam N.H."/>
            <person name="Stanke M."/>
            <person name="Adamska M."/>
            <person name="Darling A."/>
            <person name="Degnan S.M."/>
            <person name="Oakley T.H."/>
            <person name="Plachetzki D.C."/>
            <person name="Zhai Y."/>
            <person name="Adamski M."/>
            <person name="Calcino A."/>
            <person name="Cummins S.F."/>
            <person name="Goodstein D.M."/>
            <person name="Harris C."/>
            <person name="Jackson D.J."/>
            <person name="Leys S.P."/>
            <person name="Shu S."/>
            <person name="Woodcroft B.J."/>
            <person name="Vervoort M."/>
            <person name="Kosik K.S."/>
            <person name="Manning G."/>
            <person name="Degnan B.M."/>
            <person name="Rokhsar D.S."/>
        </authorList>
    </citation>
    <scope>NUCLEOTIDE SEQUENCE [LARGE SCALE GENOMIC DNA]</scope>
</reference>
<dbReference type="KEGG" id="aqu:109580208"/>
<dbReference type="EnsemblMetazoa" id="XM_019993138.1">
    <property type="protein sequence ID" value="XP_019848697.1"/>
    <property type="gene ID" value="LOC109580208"/>
</dbReference>
<name>A0A1X7VJ08_AMPQE</name>
<dbReference type="PANTHER" id="PTHR11232:SF74">
    <property type="entry name" value="PTB DOMAIN-CONTAINING ADAPTER PROTEIN CED-6-LIKE PROTEIN"/>
    <property type="match status" value="1"/>
</dbReference>
<accession>A0A1X7VJ08</accession>
<evidence type="ECO:0000313" key="4">
    <source>
        <dbReference type="Proteomes" id="UP000007879"/>
    </source>
</evidence>
<feature type="region of interest" description="Disordered" evidence="1">
    <location>
        <begin position="226"/>
        <end position="245"/>
    </location>
</feature>
<proteinExistence type="predicted"/>
<dbReference type="InterPro" id="IPR011993">
    <property type="entry name" value="PH-like_dom_sf"/>
</dbReference>
<reference evidence="3" key="2">
    <citation type="submission" date="2017-05" db="UniProtKB">
        <authorList>
            <consortium name="EnsemblMetazoa"/>
        </authorList>
    </citation>
    <scope>IDENTIFICATION</scope>
</reference>
<dbReference type="SUPFAM" id="SSF50729">
    <property type="entry name" value="PH domain-like"/>
    <property type="match status" value="1"/>
</dbReference>
<feature type="region of interest" description="Disordered" evidence="1">
    <location>
        <begin position="263"/>
        <end position="295"/>
    </location>
</feature>
<dbReference type="EnsemblMetazoa" id="XM_019993139.1">
    <property type="protein sequence ID" value="XP_019848698.1"/>
    <property type="gene ID" value="LOC109580208"/>
</dbReference>
<dbReference type="Gene3D" id="2.30.29.30">
    <property type="entry name" value="Pleckstrin-homology domain (PH domain)/Phosphotyrosine-binding domain (PTB)"/>
    <property type="match status" value="1"/>
</dbReference>
<dbReference type="Pfam" id="PF00640">
    <property type="entry name" value="PID"/>
    <property type="match status" value="1"/>
</dbReference>
<protein>
    <recommendedName>
        <fullName evidence="2">PID domain-containing protein</fullName>
    </recommendedName>
</protein>
<dbReference type="STRING" id="400682.A0A1X7VJ08"/>
<dbReference type="SMART" id="SM00462">
    <property type="entry name" value="PTB"/>
    <property type="match status" value="1"/>
</dbReference>
<keyword evidence="4" id="KW-1185">Reference proteome</keyword>
<sequence length="378" mass="42363">MYYYAVHMDNHRHFLWDKCEMFTPPHLQPSHALTKEIHRQAANKGGVQNLSSLQTKPPLLAQMASKIVEAVRNSPIIGRKGGYSPIVTHNSDPFVQGIPFHAYHLATVDVPDRVGTDKVQTTISMALDEVQKAKKQPPKVTLIIKAVSITVRESSKAETVYPIYLISYCGNAKDTDVIFFFIFKNKEDQKIRAEVFKCSSDEKVLAITRTVSKAFNIAYKAWQTKKRQEQRTNSPKSSPLLQQKTAKDTVDLGKSIAQKNVAAGGSSYFTPPIPRKSPDKEQRQRTGSLDDDEDTTKLASTLKNAALDRVKVKNEASGSTHDVTVTDDFDDGFGDLISERHGRPVAISPHDNPESFKFEEVRRHTITEESPDEPLIQF</sequence>
<organism evidence="3">
    <name type="scientific">Amphimedon queenslandica</name>
    <name type="common">Sponge</name>
    <dbReference type="NCBI Taxonomy" id="400682"/>
    <lineage>
        <taxon>Eukaryota</taxon>
        <taxon>Metazoa</taxon>
        <taxon>Porifera</taxon>
        <taxon>Demospongiae</taxon>
        <taxon>Heteroscleromorpha</taxon>
        <taxon>Haplosclerida</taxon>
        <taxon>Niphatidae</taxon>
        <taxon>Amphimedon</taxon>
    </lineage>
</organism>
<dbReference type="eggNOG" id="KOG3536">
    <property type="taxonomic scope" value="Eukaryota"/>
</dbReference>
<dbReference type="PROSITE" id="PS01179">
    <property type="entry name" value="PID"/>
    <property type="match status" value="1"/>
</dbReference>
<feature type="compositionally biased region" description="Polar residues" evidence="1">
    <location>
        <begin position="231"/>
        <end position="244"/>
    </location>
</feature>
<dbReference type="InParanoid" id="A0A1X7VJ08"/>
<dbReference type="PANTHER" id="PTHR11232">
    <property type="entry name" value="PHOSPHOTYROSINE INTERACTION DOMAIN-CONTAINING FAMILY MEMBER"/>
    <property type="match status" value="1"/>
</dbReference>
<dbReference type="InterPro" id="IPR051133">
    <property type="entry name" value="Adapter_Engulfment-Domain"/>
</dbReference>
<dbReference type="OrthoDB" id="9999955at2759"/>
<dbReference type="InterPro" id="IPR006020">
    <property type="entry name" value="PTB/PI_dom"/>
</dbReference>
<evidence type="ECO:0000313" key="3">
    <source>
        <dbReference type="EnsemblMetazoa" id="Aqu2.1.40027_001"/>
    </source>
</evidence>
<feature type="domain" description="PID" evidence="2">
    <location>
        <begin position="97"/>
        <end position="220"/>
    </location>
</feature>
<dbReference type="AlphaFoldDB" id="A0A1X7VJ08"/>
<gene>
    <name evidence="3" type="primary">109580208</name>
</gene>
<evidence type="ECO:0000259" key="2">
    <source>
        <dbReference type="PROSITE" id="PS01179"/>
    </source>
</evidence>
<dbReference type="CDD" id="cd00934">
    <property type="entry name" value="PTB"/>
    <property type="match status" value="1"/>
</dbReference>